<evidence type="ECO:0000313" key="2">
    <source>
        <dbReference type="Proteomes" id="UP000016888"/>
    </source>
</evidence>
<sequence>MYALVMVVLFATNTGMPVGMDRMTIIKDFGNDEADCRMTAVEANEHQGKSWTAVHKAAAREQRILTFSCQKVA</sequence>
<accession>U3TIW6</accession>
<name>U3TIW6_9CAUD</name>
<dbReference type="Proteomes" id="UP000016888">
    <property type="component" value="Segment"/>
</dbReference>
<proteinExistence type="predicted"/>
<protein>
    <submittedName>
        <fullName evidence="1">Uncharacterized protein</fullName>
    </submittedName>
</protein>
<organism evidence="1 2">
    <name type="scientific">Ralstonia phage RSB3</name>
    <dbReference type="NCBI Taxonomy" id="1402875"/>
    <lineage>
        <taxon>Viruses</taxon>
        <taxon>Duplodnaviria</taxon>
        <taxon>Heunggongvirae</taxon>
        <taxon>Uroviricota</taxon>
        <taxon>Caudoviricetes</taxon>
        <taxon>Autographivirales</taxon>
        <taxon>Autoscriptoviridae</taxon>
        <taxon>Jiaoyazivirus</taxon>
        <taxon>Jiaoyazivirus RSB3</taxon>
    </lineage>
</organism>
<keyword evidence="2" id="KW-1185">Reference proteome</keyword>
<evidence type="ECO:0000313" key="1">
    <source>
        <dbReference type="EMBL" id="BAN92316.1"/>
    </source>
</evidence>
<reference evidence="1 2" key="1">
    <citation type="submission" date="2013-09" db="EMBL/GenBank/DDBJ databases">
        <title>Genomic characterization of Ralstonia solanacearum phage phiRSB3.</title>
        <authorList>
            <person name="Kawasaki T."/>
            <person name="Matsunami M."/>
            <person name="Fujie M."/>
            <person name="Yamada T."/>
        </authorList>
    </citation>
    <scope>NUCLEOTIDE SEQUENCE [LARGE SCALE GENOMIC DNA]</scope>
</reference>
<dbReference type="GeneID" id="17699632"/>
<dbReference type="RefSeq" id="YP_008853893.1">
    <property type="nucleotide sequence ID" value="NC_022917.1"/>
</dbReference>
<dbReference type="KEGG" id="vg:17699632"/>
<dbReference type="EMBL" id="AB854109">
    <property type="protein sequence ID" value="BAN92316.1"/>
    <property type="molecule type" value="Genomic_DNA"/>
</dbReference>